<comment type="caution">
    <text evidence="2">The sequence shown here is derived from an EMBL/GenBank/DDBJ whole genome shotgun (WGS) entry which is preliminary data.</text>
</comment>
<reference evidence="2" key="1">
    <citation type="submission" date="2020-03" db="EMBL/GenBank/DDBJ databases">
        <authorList>
            <person name="Weist P."/>
        </authorList>
    </citation>
    <scope>NUCLEOTIDE SEQUENCE</scope>
</reference>
<evidence type="ECO:0008006" key="4">
    <source>
        <dbReference type="Google" id="ProtNLM"/>
    </source>
</evidence>
<dbReference type="Proteomes" id="UP001153269">
    <property type="component" value="Unassembled WGS sequence"/>
</dbReference>
<dbReference type="PROSITE" id="PS51257">
    <property type="entry name" value="PROKAR_LIPOPROTEIN"/>
    <property type="match status" value="1"/>
</dbReference>
<feature type="chain" id="PRO_5040263265" description="Secreted protein" evidence="1">
    <location>
        <begin position="19"/>
        <end position="143"/>
    </location>
</feature>
<dbReference type="AlphaFoldDB" id="A0A9N7V520"/>
<evidence type="ECO:0000313" key="2">
    <source>
        <dbReference type="EMBL" id="CAB1442292.1"/>
    </source>
</evidence>
<organism evidence="2 3">
    <name type="scientific">Pleuronectes platessa</name>
    <name type="common">European plaice</name>
    <dbReference type="NCBI Taxonomy" id="8262"/>
    <lineage>
        <taxon>Eukaryota</taxon>
        <taxon>Metazoa</taxon>
        <taxon>Chordata</taxon>
        <taxon>Craniata</taxon>
        <taxon>Vertebrata</taxon>
        <taxon>Euteleostomi</taxon>
        <taxon>Actinopterygii</taxon>
        <taxon>Neopterygii</taxon>
        <taxon>Teleostei</taxon>
        <taxon>Neoteleostei</taxon>
        <taxon>Acanthomorphata</taxon>
        <taxon>Carangaria</taxon>
        <taxon>Pleuronectiformes</taxon>
        <taxon>Pleuronectoidei</taxon>
        <taxon>Pleuronectidae</taxon>
        <taxon>Pleuronectes</taxon>
    </lineage>
</organism>
<keyword evidence="3" id="KW-1185">Reference proteome</keyword>
<proteinExistence type="predicted"/>
<name>A0A9N7V520_PLEPL</name>
<dbReference type="EMBL" id="CADEAL010002813">
    <property type="protein sequence ID" value="CAB1442292.1"/>
    <property type="molecule type" value="Genomic_DNA"/>
</dbReference>
<sequence length="143" mass="15404">MQSTRVLTLMRVCPLVCAVACACLRVQGRGRHKAEGSRWTPLTFDQPCTAAFLSVSVCARAKWDTLRACLEIAADMPCCCPVSRWRDGKRGTDQRALEITQMQAGSMRAKGGGGDGRATERNCIGADDCQALGSYSRCVGLSL</sequence>
<evidence type="ECO:0000313" key="3">
    <source>
        <dbReference type="Proteomes" id="UP001153269"/>
    </source>
</evidence>
<feature type="signal peptide" evidence="1">
    <location>
        <begin position="1"/>
        <end position="18"/>
    </location>
</feature>
<keyword evidence="1" id="KW-0732">Signal</keyword>
<accession>A0A9N7V520</accession>
<gene>
    <name evidence="2" type="ORF">PLEPLA_LOCUS29973</name>
</gene>
<protein>
    <recommendedName>
        <fullName evidence="4">Secreted protein</fullName>
    </recommendedName>
</protein>
<evidence type="ECO:0000256" key="1">
    <source>
        <dbReference type="SAM" id="SignalP"/>
    </source>
</evidence>